<evidence type="ECO:0000256" key="2">
    <source>
        <dbReference type="SAM" id="MobiDB-lite"/>
    </source>
</evidence>
<accession>A0A8H3I576</accession>
<dbReference type="CDD" id="cd00067">
    <property type="entry name" value="GAL4"/>
    <property type="match status" value="1"/>
</dbReference>
<dbReference type="AlphaFoldDB" id="A0A8H3I576"/>
<dbReference type="InterPro" id="IPR001138">
    <property type="entry name" value="Zn2Cys6_DnaBD"/>
</dbReference>
<name>A0A8H3I576_9LECA</name>
<evidence type="ECO:0000313" key="3">
    <source>
        <dbReference type="EMBL" id="CAF9903770.1"/>
    </source>
</evidence>
<organism evidence="3 4">
    <name type="scientific">Gomphillus americanus</name>
    <dbReference type="NCBI Taxonomy" id="1940652"/>
    <lineage>
        <taxon>Eukaryota</taxon>
        <taxon>Fungi</taxon>
        <taxon>Dikarya</taxon>
        <taxon>Ascomycota</taxon>
        <taxon>Pezizomycotina</taxon>
        <taxon>Lecanoromycetes</taxon>
        <taxon>OSLEUM clade</taxon>
        <taxon>Ostropomycetidae</taxon>
        <taxon>Ostropales</taxon>
        <taxon>Graphidaceae</taxon>
        <taxon>Gomphilloideae</taxon>
        <taxon>Gomphillus</taxon>
    </lineage>
</organism>
<protein>
    <submittedName>
        <fullName evidence="3">Uncharacterized protein</fullName>
    </submittedName>
</protein>
<dbReference type="PANTHER" id="PTHR35392">
    <property type="entry name" value="ZN(II)2CYS6 TRANSCRIPTION FACTOR (EUROFUNG)-RELATED-RELATED"/>
    <property type="match status" value="1"/>
</dbReference>
<comment type="caution">
    <text evidence="3">The sequence shown here is derived from an EMBL/GenBank/DDBJ whole genome shotgun (WGS) entry which is preliminary data.</text>
</comment>
<evidence type="ECO:0000313" key="4">
    <source>
        <dbReference type="Proteomes" id="UP000664169"/>
    </source>
</evidence>
<feature type="region of interest" description="Disordered" evidence="2">
    <location>
        <begin position="238"/>
        <end position="257"/>
    </location>
</feature>
<gene>
    <name evidence="3" type="ORF">GOMPHAMPRED_000538</name>
</gene>
<dbReference type="OrthoDB" id="5417895at2759"/>
<dbReference type="GO" id="GO:0000981">
    <property type="term" value="F:DNA-binding transcription factor activity, RNA polymerase II-specific"/>
    <property type="evidence" value="ECO:0007669"/>
    <property type="project" value="InterPro"/>
</dbReference>
<feature type="region of interest" description="Disordered" evidence="2">
    <location>
        <begin position="172"/>
        <end position="198"/>
    </location>
</feature>
<keyword evidence="1" id="KW-0539">Nucleus</keyword>
<dbReference type="EMBL" id="CAJPDQ010000001">
    <property type="protein sequence ID" value="CAF9903770.1"/>
    <property type="molecule type" value="Genomic_DNA"/>
</dbReference>
<reference evidence="3" key="1">
    <citation type="submission" date="2021-03" db="EMBL/GenBank/DDBJ databases">
        <authorList>
            <person name="Tagirdzhanova G."/>
        </authorList>
    </citation>
    <scope>NUCLEOTIDE SEQUENCE</scope>
</reference>
<dbReference type="GO" id="GO:0008270">
    <property type="term" value="F:zinc ion binding"/>
    <property type="evidence" value="ECO:0007669"/>
    <property type="project" value="InterPro"/>
</dbReference>
<evidence type="ECO:0000256" key="1">
    <source>
        <dbReference type="ARBA" id="ARBA00023242"/>
    </source>
</evidence>
<dbReference type="PANTHER" id="PTHR35392:SF2">
    <property type="entry name" value="ZN(II)2CYS6 TRANSCRIPTION FACTOR (EUROFUNG)"/>
    <property type="match status" value="1"/>
</dbReference>
<proteinExistence type="predicted"/>
<feature type="compositionally biased region" description="Low complexity" evidence="2">
    <location>
        <begin position="172"/>
        <end position="185"/>
    </location>
</feature>
<dbReference type="Proteomes" id="UP000664169">
    <property type="component" value="Unassembled WGS sequence"/>
</dbReference>
<keyword evidence="4" id="KW-1185">Reference proteome</keyword>
<dbReference type="InterPro" id="IPR052973">
    <property type="entry name" value="Fungal_sec-metab_reg_TF"/>
</dbReference>
<sequence length="672" mass="75350">MGRKPDVLIATYFERGAKLQDASNRYSFTCRGCNTLFPKGRTSHLIDHLIGNASRCPALTPEDIADIVAIRASKSAEKMQQASAKRSAAYSFLEQESLSTVRHKRQAIHEHGANSNLSGLEALAEASRRVEWPTKQQGNKPIELKRDILIDPNLRPLAGVFESEQTSASDLSSIAASASNLEESLPTSRDLSMPKEDTALTSPQELLSETLSDQLSKAANFPVLIASSPIPDLVQAMTDTTTGRTSKSRSKFTKTRREEVRDVRSKRACIRCRMLRKPCSSEDPCARCSSIKSPRIWSSKCTRGRLADVCDLYTARTYTQNIKSIVLKLRQEKGITSRKDILGVLYGPEQGPTANFDLTVMHYALEHGETYRIPECFIPCDLGYKECELIRSLMTEVDIQTFPKEIQQSLAWGQKLTNDAEIQLFRQSSSLYLCTRFLVTPFNNIHLYLLDDSSSTEPQNTDSSTTVHNLLTLAYKSIIEYVAQEDCHSLLKSMEQALVNRTLSNSAVFISAMMLFSSLELLQHHFYTQQSIVDSQQATELSDLPSWSLPDSPMVWANKLDDFSSFMQDLLRCRHIISNLEIDEMGCLAVSSSTSQDIAMKDLFLELNIDSSLLLQRNAAFVLDSPDREGSGEDGEMKLFLVDWDECAYTGEQMPYTSTKGMNNKKRYRSCL</sequence>